<reference evidence="7" key="1">
    <citation type="journal article" date="2017" name="Nat. Microbiol.">
        <title>Global analysis of biosynthetic gene clusters reveals vast potential of secondary metabolite production in Penicillium species.</title>
        <authorList>
            <person name="Nielsen J.C."/>
            <person name="Grijseels S."/>
            <person name="Prigent S."/>
            <person name="Ji B."/>
            <person name="Dainat J."/>
            <person name="Nielsen K.F."/>
            <person name="Frisvad J.C."/>
            <person name="Workman M."/>
            <person name="Nielsen J."/>
        </authorList>
    </citation>
    <scope>NUCLEOTIDE SEQUENCE [LARGE SCALE GENOMIC DNA]</scope>
    <source>
        <strain evidence="7">IBT 24891</strain>
    </source>
</reference>
<accession>A0A1V6TTW9</accession>
<dbReference type="PANTHER" id="PTHR23427:SF2">
    <property type="entry name" value="SURFEIT LOCUS PROTEIN 1"/>
    <property type="match status" value="1"/>
</dbReference>
<evidence type="ECO:0000256" key="4">
    <source>
        <dbReference type="ARBA" id="ARBA00023136"/>
    </source>
</evidence>
<organism evidence="6 7">
    <name type="scientific">Penicillium steckii</name>
    <dbReference type="NCBI Taxonomy" id="303698"/>
    <lineage>
        <taxon>Eukaryota</taxon>
        <taxon>Fungi</taxon>
        <taxon>Dikarya</taxon>
        <taxon>Ascomycota</taxon>
        <taxon>Pezizomycotina</taxon>
        <taxon>Eurotiomycetes</taxon>
        <taxon>Eurotiomycetidae</taxon>
        <taxon>Eurotiales</taxon>
        <taxon>Aspergillaceae</taxon>
        <taxon>Penicillium</taxon>
    </lineage>
</organism>
<comment type="subcellular location">
    <subcellularLocation>
        <location evidence="1">Membrane</location>
    </subcellularLocation>
    <subcellularLocation>
        <location evidence="5">Mitochondrion inner membrane</location>
        <topology evidence="5">Multi-pass membrane protein</topology>
    </subcellularLocation>
</comment>
<dbReference type="EMBL" id="MLKD01000002">
    <property type="protein sequence ID" value="OQE29817.1"/>
    <property type="molecule type" value="Genomic_DNA"/>
</dbReference>
<comment type="function">
    <text evidence="5">Probably involved in the biogenesis of the COX complex.</text>
</comment>
<keyword evidence="7" id="KW-1185">Reference proteome</keyword>
<comment type="caution">
    <text evidence="6">The sequence shown here is derived from an EMBL/GenBank/DDBJ whole genome shotgun (WGS) entry which is preliminary data.</text>
</comment>
<evidence type="ECO:0000256" key="5">
    <source>
        <dbReference type="RuleBase" id="RU363076"/>
    </source>
</evidence>
<sequence length="369" mass="42649">MCTELRRTELGRAGSLPPKRDWIRSDAKFLPGPTFFLDKTKSNLKLKIQQSTVVKGACSYTMRQFFSNLRRTAPSAWTVPPKVRNSNVAWSFDSICARCRLQQRRQFTQSRQLTDSLSVVDHPAKLVRVNQKHGPGLIILGCWQVQRLDWKTKLIAKFEDRLVRPPLPLPPRVDPDAISEFDYRRVYATGHYNHEKEMLVGPRMRDGEDGFIVVTPLERGDDQSTVLVNRGWISRKHMAQKDRPEGLPRGEVTVEGLLREPWQKNMFTPENKPAEGKFYFPDIVQMAELSGSQPVWIESTMTPDLLQFMACEAKGIPIGRAPEVNLRNNHAQYIFTWFGLSFATSVMMWMLVRKKPNEALRRVRQNRNW</sequence>
<evidence type="ECO:0000256" key="1">
    <source>
        <dbReference type="ARBA" id="ARBA00004370"/>
    </source>
</evidence>
<evidence type="ECO:0000256" key="3">
    <source>
        <dbReference type="ARBA" id="ARBA00022989"/>
    </source>
</evidence>
<dbReference type="GO" id="GO:0005743">
    <property type="term" value="C:mitochondrial inner membrane"/>
    <property type="evidence" value="ECO:0007669"/>
    <property type="project" value="UniProtKB-SubCell"/>
</dbReference>
<evidence type="ECO:0000313" key="6">
    <source>
        <dbReference type="EMBL" id="OQE29817.1"/>
    </source>
</evidence>
<keyword evidence="5" id="KW-0496">Mitochondrion</keyword>
<keyword evidence="2 5" id="KW-0812">Transmembrane</keyword>
<evidence type="ECO:0000313" key="7">
    <source>
        <dbReference type="Proteomes" id="UP000191285"/>
    </source>
</evidence>
<feature type="transmembrane region" description="Helical" evidence="5">
    <location>
        <begin position="333"/>
        <end position="352"/>
    </location>
</feature>
<keyword evidence="4 5" id="KW-0472">Membrane</keyword>
<dbReference type="AlphaFoldDB" id="A0A1V6TTW9"/>
<dbReference type="STRING" id="303698.A0A1V6TTW9"/>
<dbReference type="PROSITE" id="PS50895">
    <property type="entry name" value="SURF1"/>
    <property type="match status" value="1"/>
</dbReference>
<comment type="similarity">
    <text evidence="5">Belongs to the SURF1 family.</text>
</comment>
<protein>
    <recommendedName>
        <fullName evidence="5">SURF1-like protein</fullName>
    </recommendedName>
</protein>
<gene>
    <name evidence="6" type="ORF">PENSTE_c002G07059</name>
</gene>
<proteinExistence type="inferred from homology"/>
<evidence type="ECO:0000256" key="2">
    <source>
        <dbReference type="ARBA" id="ARBA00022692"/>
    </source>
</evidence>
<dbReference type="InterPro" id="IPR002994">
    <property type="entry name" value="Surf1/Shy1"/>
</dbReference>
<comment type="caution">
    <text evidence="5">Lacks conserved residue(s) required for the propagation of feature annotation.</text>
</comment>
<dbReference type="PANTHER" id="PTHR23427">
    <property type="entry name" value="SURFEIT LOCUS PROTEIN"/>
    <property type="match status" value="1"/>
</dbReference>
<dbReference type="Proteomes" id="UP000191285">
    <property type="component" value="Unassembled WGS sequence"/>
</dbReference>
<keyword evidence="5" id="KW-0999">Mitochondrion inner membrane</keyword>
<name>A0A1V6TTW9_9EURO</name>
<dbReference type="GO" id="GO:0033617">
    <property type="term" value="P:mitochondrial respiratory chain complex IV assembly"/>
    <property type="evidence" value="ECO:0007669"/>
    <property type="project" value="TreeGrafter"/>
</dbReference>
<dbReference type="Pfam" id="PF02104">
    <property type="entry name" value="SURF1"/>
    <property type="match status" value="1"/>
</dbReference>
<keyword evidence="3 5" id="KW-1133">Transmembrane helix</keyword>
<dbReference type="InterPro" id="IPR045214">
    <property type="entry name" value="Surf1/Surf4"/>
</dbReference>
<dbReference type="CDD" id="cd06662">
    <property type="entry name" value="SURF1"/>
    <property type="match status" value="1"/>
</dbReference>